<sequence>MDRALSEAFERTWPAAKYRDAGGFRVGRGLGAGGRVGSARAVGDWRAADIDVAAALHEGWDQRALFRAQDDDSRLIAALEAQGFRRENPTAVMETAIAALTDRPVPPVTAFAIWPPLAIQREIWAAGNIGPARQAVMERVEANRAAILGRIEDRAAGAGFVAAYGGVALLHGLEILPDWRRKGLAGWMVRQAAFWAAEAGADRLALAVSRANEGAVAFYRSLGFREAAGYAYYARA</sequence>
<comment type="caution">
    <text evidence="2">The sequence shown here is derived from an EMBL/GenBank/DDBJ whole genome shotgun (WGS) entry which is preliminary data.</text>
</comment>
<dbReference type="EMBL" id="JAHKNG010000023">
    <property type="protein sequence ID" value="MBU3031046.1"/>
    <property type="molecule type" value="Genomic_DNA"/>
</dbReference>
<gene>
    <name evidence="2" type="ORF">KNW02_13055</name>
</gene>
<protein>
    <submittedName>
        <fullName evidence="2">GNAT family N-acetyltransferase</fullName>
    </submittedName>
</protein>
<dbReference type="PANTHER" id="PTHR43072">
    <property type="entry name" value="N-ACETYLTRANSFERASE"/>
    <property type="match status" value="1"/>
</dbReference>
<evidence type="ECO:0000259" key="1">
    <source>
        <dbReference type="PROSITE" id="PS51186"/>
    </source>
</evidence>
<dbReference type="InterPro" id="IPR000182">
    <property type="entry name" value="GNAT_dom"/>
</dbReference>
<keyword evidence="3" id="KW-1185">Reference proteome</keyword>
<accession>A0ABS6ALG4</accession>
<feature type="domain" description="N-acetyltransferase" evidence="1">
    <location>
        <begin position="103"/>
        <end position="236"/>
    </location>
</feature>
<organism evidence="2 3">
    <name type="scientific">Paracoccus marinaquae</name>
    <dbReference type="NCBI Taxonomy" id="2841926"/>
    <lineage>
        <taxon>Bacteria</taxon>
        <taxon>Pseudomonadati</taxon>
        <taxon>Pseudomonadota</taxon>
        <taxon>Alphaproteobacteria</taxon>
        <taxon>Rhodobacterales</taxon>
        <taxon>Paracoccaceae</taxon>
        <taxon>Paracoccus</taxon>
    </lineage>
</organism>
<reference evidence="2" key="1">
    <citation type="submission" date="2021-06" db="EMBL/GenBank/DDBJ databases">
        <title>Paracoccus bacterium XHP0099 sp. nov., isolated from the surface waters of the Yellow Sea.</title>
        <authorList>
            <person name="Xue H."/>
            <person name="Zhang D."/>
        </authorList>
    </citation>
    <scope>NUCLEOTIDE SEQUENCE</scope>
    <source>
        <strain evidence="2">XHP0099</strain>
    </source>
</reference>
<dbReference type="Pfam" id="PF00583">
    <property type="entry name" value="Acetyltransf_1"/>
    <property type="match status" value="1"/>
</dbReference>
<evidence type="ECO:0000313" key="3">
    <source>
        <dbReference type="Proteomes" id="UP001166191"/>
    </source>
</evidence>
<dbReference type="RefSeq" id="WP_216033720.1">
    <property type="nucleotide sequence ID" value="NZ_JAHKNG010000023.1"/>
</dbReference>
<name>A0ABS6ALG4_9RHOB</name>
<dbReference type="PROSITE" id="PS51186">
    <property type="entry name" value="GNAT"/>
    <property type="match status" value="1"/>
</dbReference>
<evidence type="ECO:0000313" key="2">
    <source>
        <dbReference type="EMBL" id="MBU3031046.1"/>
    </source>
</evidence>
<dbReference type="Proteomes" id="UP001166191">
    <property type="component" value="Unassembled WGS sequence"/>
</dbReference>
<proteinExistence type="predicted"/>